<dbReference type="NCBIfam" id="TIGR00536">
    <property type="entry name" value="hemK_fam"/>
    <property type="match status" value="1"/>
</dbReference>
<name>A0ABU7PD87_9ACTN</name>
<dbReference type="RefSeq" id="WP_330796512.1">
    <property type="nucleotide sequence ID" value="NZ_JAZEWV010000013.1"/>
</dbReference>
<reference evidence="8 9" key="1">
    <citation type="submission" date="2023-12" db="EMBL/GenBank/DDBJ databases">
        <title>Streptomyces sp. V4-01.</title>
        <authorList>
            <person name="Somphong A."/>
            <person name="Phongsopitanun W."/>
        </authorList>
    </citation>
    <scope>NUCLEOTIDE SEQUENCE [LARGE SCALE GENOMIC DNA]</scope>
    <source>
        <strain evidence="8 9">V4-01</strain>
    </source>
</reference>
<feature type="compositionally biased region" description="Low complexity" evidence="6">
    <location>
        <begin position="1"/>
        <end position="25"/>
    </location>
</feature>
<dbReference type="NCBIfam" id="TIGR03704">
    <property type="entry name" value="PrmC_rel_meth"/>
    <property type="match status" value="1"/>
</dbReference>
<sequence length="299" mass="30681">MPDSTAPRSTAASAPASAADRTGPPASRPPTPRPLAGATAQTVAALRAAGCVFAEEEARLLIEAADGPADLAAKVALRASGLPLEHVVGWAEFAGLRIAVDPGVFVPRRRTEFLVDRALALGREGAVVLDLCCGSGAVGAALATGLRGVELHAADLDAAAVRCARRNVAPLGGTAYEGDLYAPLPGRLRGRVDLLAANVPYVPTAEVPLLPAEARDHEAPLALDGGPDGLDVLRRVVAGAPRWLAPGGALLFETTERQAREAVRILRRAGLTPDVATDEDMHATVVVGRASAQRAPGTD</sequence>
<dbReference type="PANTHER" id="PTHR18895">
    <property type="entry name" value="HEMK METHYLTRANSFERASE"/>
    <property type="match status" value="1"/>
</dbReference>
<dbReference type="Gene3D" id="3.40.50.150">
    <property type="entry name" value="Vaccinia Virus protein VP39"/>
    <property type="match status" value="1"/>
</dbReference>
<dbReference type="SUPFAM" id="SSF53335">
    <property type="entry name" value="S-adenosyl-L-methionine-dependent methyltransferases"/>
    <property type="match status" value="1"/>
</dbReference>
<keyword evidence="4" id="KW-0949">S-adenosyl-L-methionine</keyword>
<evidence type="ECO:0000313" key="9">
    <source>
        <dbReference type="Proteomes" id="UP001344658"/>
    </source>
</evidence>
<dbReference type="InterPro" id="IPR004556">
    <property type="entry name" value="HemK-like"/>
</dbReference>
<evidence type="ECO:0000256" key="5">
    <source>
        <dbReference type="ARBA" id="ARBA00048391"/>
    </source>
</evidence>
<evidence type="ECO:0000256" key="2">
    <source>
        <dbReference type="ARBA" id="ARBA00022603"/>
    </source>
</evidence>
<dbReference type="InterPro" id="IPR050320">
    <property type="entry name" value="N5-glutamine_MTase"/>
</dbReference>
<gene>
    <name evidence="8" type="ORF">V2S66_17590</name>
</gene>
<evidence type="ECO:0000256" key="3">
    <source>
        <dbReference type="ARBA" id="ARBA00022679"/>
    </source>
</evidence>
<evidence type="ECO:0000256" key="6">
    <source>
        <dbReference type="SAM" id="MobiDB-lite"/>
    </source>
</evidence>
<protein>
    <recommendedName>
        <fullName evidence="1">peptide chain release factor N(5)-glutamine methyltransferase</fullName>
        <ecNumber evidence="1">2.1.1.297</ecNumber>
    </recommendedName>
</protein>
<dbReference type="InterPro" id="IPR007848">
    <property type="entry name" value="Small_mtfrase_dom"/>
</dbReference>
<comment type="catalytic activity">
    <reaction evidence="5">
        <text>L-glutaminyl-[peptide chain release factor] + S-adenosyl-L-methionine = N(5)-methyl-L-glutaminyl-[peptide chain release factor] + S-adenosyl-L-homocysteine + H(+)</text>
        <dbReference type="Rhea" id="RHEA:42896"/>
        <dbReference type="Rhea" id="RHEA-COMP:10271"/>
        <dbReference type="Rhea" id="RHEA-COMP:10272"/>
        <dbReference type="ChEBI" id="CHEBI:15378"/>
        <dbReference type="ChEBI" id="CHEBI:30011"/>
        <dbReference type="ChEBI" id="CHEBI:57856"/>
        <dbReference type="ChEBI" id="CHEBI:59789"/>
        <dbReference type="ChEBI" id="CHEBI:61891"/>
        <dbReference type="EC" id="2.1.1.297"/>
    </reaction>
</comment>
<dbReference type="InterPro" id="IPR029063">
    <property type="entry name" value="SAM-dependent_MTases_sf"/>
</dbReference>
<feature type="domain" description="Methyltransferase small" evidence="7">
    <location>
        <begin position="98"/>
        <end position="200"/>
    </location>
</feature>
<comment type="caution">
    <text evidence="8">The sequence shown here is derived from an EMBL/GenBank/DDBJ whole genome shotgun (WGS) entry which is preliminary data.</text>
</comment>
<dbReference type="InterPro" id="IPR022446">
    <property type="entry name" value="MeTrfrase_put"/>
</dbReference>
<feature type="region of interest" description="Disordered" evidence="6">
    <location>
        <begin position="1"/>
        <end position="37"/>
    </location>
</feature>
<keyword evidence="9" id="KW-1185">Reference proteome</keyword>
<accession>A0ABU7PD87</accession>
<evidence type="ECO:0000256" key="4">
    <source>
        <dbReference type="ARBA" id="ARBA00022691"/>
    </source>
</evidence>
<organism evidence="8 9">
    <name type="scientific">Actinacidiphila polyblastidii</name>
    <dbReference type="NCBI Taxonomy" id="3110430"/>
    <lineage>
        <taxon>Bacteria</taxon>
        <taxon>Bacillati</taxon>
        <taxon>Actinomycetota</taxon>
        <taxon>Actinomycetes</taxon>
        <taxon>Kitasatosporales</taxon>
        <taxon>Streptomycetaceae</taxon>
        <taxon>Actinacidiphila</taxon>
    </lineage>
</organism>
<keyword evidence="2" id="KW-0489">Methyltransferase</keyword>
<dbReference type="EC" id="2.1.1.297" evidence="1"/>
<evidence type="ECO:0000256" key="1">
    <source>
        <dbReference type="ARBA" id="ARBA00012771"/>
    </source>
</evidence>
<dbReference type="PANTHER" id="PTHR18895:SF74">
    <property type="entry name" value="MTRF1L RELEASE FACTOR GLUTAMINE METHYLTRANSFERASE"/>
    <property type="match status" value="1"/>
</dbReference>
<evidence type="ECO:0000313" key="8">
    <source>
        <dbReference type="EMBL" id="MEE4543775.1"/>
    </source>
</evidence>
<evidence type="ECO:0000259" key="7">
    <source>
        <dbReference type="Pfam" id="PF05175"/>
    </source>
</evidence>
<proteinExistence type="predicted"/>
<dbReference type="Pfam" id="PF05175">
    <property type="entry name" value="MTS"/>
    <property type="match status" value="1"/>
</dbReference>
<dbReference type="EMBL" id="JAZEWV010000013">
    <property type="protein sequence ID" value="MEE4543775.1"/>
    <property type="molecule type" value="Genomic_DNA"/>
</dbReference>
<dbReference type="Proteomes" id="UP001344658">
    <property type="component" value="Unassembled WGS sequence"/>
</dbReference>
<keyword evidence="3" id="KW-0808">Transferase</keyword>